<dbReference type="Proteomes" id="UP000807025">
    <property type="component" value="Unassembled WGS sequence"/>
</dbReference>
<keyword evidence="3" id="KW-1185">Reference proteome</keyword>
<evidence type="ECO:0000313" key="3">
    <source>
        <dbReference type="Proteomes" id="UP000807025"/>
    </source>
</evidence>
<dbReference type="AlphaFoldDB" id="A0A9P5ZNU4"/>
<comment type="caution">
    <text evidence="2">The sequence shown here is derived from an EMBL/GenBank/DDBJ whole genome shotgun (WGS) entry which is preliminary data.</text>
</comment>
<protein>
    <submittedName>
        <fullName evidence="2">Uncharacterized protein</fullName>
    </submittedName>
</protein>
<sequence length="65" mass="7157">MRRISPMRQRDVRPSFTSLPGVMRPASSLRAPLAARTIIVPITVLAAGDNLRSRISLKATMMHEG</sequence>
<evidence type="ECO:0000256" key="1">
    <source>
        <dbReference type="SAM" id="MobiDB-lite"/>
    </source>
</evidence>
<proteinExistence type="predicted"/>
<organism evidence="2 3">
    <name type="scientific">Pleurotus eryngii</name>
    <name type="common">Boletus of the steppes</name>
    <dbReference type="NCBI Taxonomy" id="5323"/>
    <lineage>
        <taxon>Eukaryota</taxon>
        <taxon>Fungi</taxon>
        <taxon>Dikarya</taxon>
        <taxon>Basidiomycota</taxon>
        <taxon>Agaricomycotina</taxon>
        <taxon>Agaricomycetes</taxon>
        <taxon>Agaricomycetidae</taxon>
        <taxon>Agaricales</taxon>
        <taxon>Pleurotineae</taxon>
        <taxon>Pleurotaceae</taxon>
        <taxon>Pleurotus</taxon>
    </lineage>
</organism>
<name>A0A9P5ZNU4_PLEER</name>
<gene>
    <name evidence="2" type="ORF">BDN71DRAFT_1453888</name>
</gene>
<reference evidence="2" key="1">
    <citation type="submission" date="2020-11" db="EMBL/GenBank/DDBJ databases">
        <authorList>
            <consortium name="DOE Joint Genome Institute"/>
            <person name="Ahrendt S."/>
            <person name="Riley R."/>
            <person name="Andreopoulos W."/>
            <person name="Labutti K."/>
            <person name="Pangilinan J."/>
            <person name="Ruiz-Duenas F.J."/>
            <person name="Barrasa J.M."/>
            <person name="Sanchez-Garcia M."/>
            <person name="Camarero S."/>
            <person name="Miyauchi S."/>
            <person name="Serrano A."/>
            <person name="Linde D."/>
            <person name="Babiker R."/>
            <person name="Drula E."/>
            <person name="Ayuso-Fernandez I."/>
            <person name="Pacheco R."/>
            <person name="Padilla G."/>
            <person name="Ferreira P."/>
            <person name="Barriuso J."/>
            <person name="Kellner H."/>
            <person name="Castanera R."/>
            <person name="Alfaro M."/>
            <person name="Ramirez L."/>
            <person name="Pisabarro A.G."/>
            <person name="Kuo A."/>
            <person name="Tritt A."/>
            <person name="Lipzen A."/>
            <person name="He G."/>
            <person name="Yan M."/>
            <person name="Ng V."/>
            <person name="Cullen D."/>
            <person name="Martin F."/>
            <person name="Rosso M.-N."/>
            <person name="Henrissat B."/>
            <person name="Hibbett D."/>
            <person name="Martinez A.T."/>
            <person name="Grigoriev I.V."/>
        </authorList>
    </citation>
    <scope>NUCLEOTIDE SEQUENCE</scope>
    <source>
        <strain evidence="2">ATCC 90797</strain>
    </source>
</reference>
<evidence type="ECO:0000313" key="2">
    <source>
        <dbReference type="EMBL" id="KAF9490805.1"/>
    </source>
</evidence>
<accession>A0A9P5ZNU4</accession>
<dbReference type="EMBL" id="MU154633">
    <property type="protein sequence ID" value="KAF9490805.1"/>
    <property type="molecule type" value="Genomic_DNA"/>
</dbReference>
<feature type="region of interest" description="Disordered" evidence="1">
    <location>
        <begin position="1"/>
        <end position="21"/>
    </location>
</feature>